<dbReference type="Proteomes" id="UP001242480">
    <property type="component" value="Unassembled WGS sequence"/>
</dbReference>
<evidence type="ECO:0000313" key="2">
    <source>
        <dbReference type="Proteomes" id="UP001242480"/>
    </source>
</evidence>
<evidence type="ECO:0000313" key="1">
    <source>
        <dbReference type="EMBL" id="MDQ0470175.1"/>
    </source>
</evidence>
<dbReference type="EMBL" id="JAUSVX010000005">
    <property type="protein sequence ID" value="MDQ0470175.1"/>
    <property type="molecule type" value="Genomic_DNA"/>
</dbReference>
<sequence>MIKNVVRQIGIILLNKLVLGDIADDQACLGVADEAGGHHQDRLADYERL</sequence>
<keyword evidence="2" id="KW-1185">Reference proteome</keyword>
<name>A0ABU0J997_9HYPH</name>
<comment type="caution">
    <text evidence="1">The sequence shown here is derived from an EMBL/GenBank/DDBJ whole genome shotgun (WGS) entry which is preliminary data.</text>
</comment>
<accession>A0ABU0J997</accession>
<gene>
    <name evidence="1" type="ORF">QO011_003191</name>
</gene>
<organism evidence="1 2">
    <name type="scientific">Labrys wisconsinensis</name>
    <dbReference type="NCBI Taxonomy" id="425677"/>
    <lineage>
        <taxon>Bacteria</taxon>
        <taxon>Pseudomonadati</taxon>
        <taxon>Pseudomonadota</taxon>
        <taxon>Alphaproteobacteria</taxon>
        <taxon>Hyphomicrobiales</taxon>
        <taxon>Xanthobacteraceae</taxon>
        <taxon>Labrys</taxon>
    </lineage>
</organism>
<reference evidence="1 2" key="1">
    <citation type="submission" date="2023-07" db="EMBL/GenBank/DDBJ databases">
        <title>Genomic Encyclopedia of Type Strains, Phase IV (KMG-IV): sequencing the most valuable type-strain genomes for metagenomic binning, comparative biology and taxonomic classification.</title>
        <authorList>
            <person name="Goeker M."/>
        </authorList>
    </citation>
    <scope>NUCLEOTIDE SEQUENCE [LARGE SCALE GENOMIC DNA]</scope>
    <source>
        <strain evidence="1 2">DSM 19619</strain>
    </source>
</reference>
<protein>
    <submittedName>
        <fullName evidence="1">Uncharacterized protein</fullName>
    </submittedName>
</protein>
<proteinExistence type="predicted"/>